<evidence type="ECO:0000256" key="2">
    <source>
        <dbReference type="SAM" id="MobiDB-lite"/>
    </source>
</evidence>
<feature type="region of interest" description="Disordered" evidence="2">
    <location>
        <begin position="1"/>
        <end position="43"/>
    </location>
</feature>
<dbReference type="EMBL" id="GBEZ01000472">
    <property type="protein sequence ID" value="JAC84417.1"/>
    <property type="molecule type" value="Transcribed_RNA"/>
</dbReference>
<keyword evidence="1" id="KW-0175">Coiled coil</keyword>
<organism evidence="3">
    <name type="scientific">Tetraselmis sp. GSL018</name>
    <dbReference type="NCBI Taxonomy" id="582737"/>
    <lineage>
        <taxon>Eukaryota</taxon>
        <taxon>Viridiplantae</taxon>
        <taxon>Chlorophyta</taxon>
        <taxon>core chlorophytes</taxon>
        <taxon>Chlorodendrophyceae</taxon>
        <taxon>Chlorodendrales</taxon>
        <taxon>Chlorodendraceae</taxon>
        <taxon>Tetraselmis</taxon>
    </lineage>
</organism>
<accession>A0A061SGX8</accession>
<feature type="coiled-coil region" evidence="1">
    <location>
        <begin position="249"/>
        <end position="287"/>
    </location>
</feature>
<gene>
    <name evidence="3" type="ORF">TSPGSL018_1020</name>
</gene>
<feature type="non-terminal residue" evidence="3">
    <location>
        <position position="398"/>
    </location>
</feature>
<dbReference type="AlphaFoldDB" id="A0A061SGX8"/>
<feature type="non-terminal residue" evidence="3">
    <location>
        <position position="1"/>
    </location>
</feature>
<evidence type="ECO:0000256" key="1">
    <source>
        <dbReference type="SAM" id="Coils"/>
    </source>
</evidence>
<name>A0A061SGX8_9CHLO</name>
<evidence type="ECO:0000313" key="3">
    <source>
        <dbReference type="EMBL" id="JAC84417.1"/>
    </source>
</evidence>
<feature type="region of interest" description="Disordered" evidence="2">
    <location>
        <begin position="371"/>
        <end position="398"/>
    </location>
</feature>
<proteinExistence type="predicted"/>
<reference evidence="3" key="1">
    <citation type="submission" date="2014-05" db="EMBL/GenBank/DDBJ databases">
        <title>The transcriptome of the halophilic microalga Tetraselmis sp. GSL018 isolated from the Great Salt Lake, Utah.</title>
        <authorList>
            <person name="Jinkerson R.E."/>
            <person name="D'Adamo S."/>
            <person name="Posewitz M.C."/>
        </authorList>
    </citation>
    <scope>NUCLEOTIDE SEQUENCE</scope>
    <source>
        <strain evidence="3">GSL018</strain>
    </source>
</reference>
<sequence length="398" mass="42094">GDFSASFLSEPGRSPGDRGSPATPGRADGMYRPADWPKHAAAKKAQRCQDGLAALGDSEDRVAKAVLAAIEESEAEAAGNAPWVRDPGAVCSDGSGARDYRGSGSPSTVGEARQQVMDLLSNAPAAGSSPSGHSKVTMAGREVRAVSRALHWALGPSQRIAICLLMARLHEVRESLSSKSIELLRAEAAESAAQAMCGAITRRKAAAEAEVLQLETQYQRSMNSSSLDEIEKYASELQERAKSQVGKTAGAAASQMAKLERERRRIAEEMCKETEALTELRAALQRRWAELATSQADFRRIRREHQARLRGALLSGSHEEDGVELEADANGASQAATPKAVSGALNDLLQRAEAQLRAAMPFPLEQAAEPIALPENAATAESGNLGSNPRLPAAGEPG</sequence>
<protein>
    <submittedName>
        <fullName evidence="3">Uncharacterized protein</fullName>
    </submittedName>
</protein>